<keyword evidence="2" id="KW-0732">Signal</keyword>
<dbReference type="InParanoid" id="F4S970"/>
<feature type="compositionally biased region" description="Basic and acidic residues" evidence="1">
    <location>
        <begin position="526"/>
        <end position="542"/>
    </location>
</feature>
<protein>
    <recommendedName>
        <fullName evidence="5">Secreted protein</fullName>
    </recommendedName>
</protein>
<sequence length="1059" mass="121621">MLSFLLAKLFSIIIFQTWNLHGCSGLQLKYSLSGAQDYHQDLDSAFGTESFKSSSSGGQFPQDLCDLTQYHNIGHTQHPNVAQGEIYDPNNPHQFPSGLYGMYTPEQGHFQWPDNQQTVGSDFSSIHSLDPQRNSDHLESMNYINNNPGHGLYTPHDDFLWGLDNIPIHPQLHGASYVRATDLGELYEPPELSQESAFLSREIMPSHSSGKVVPLQSKNQNQKGYIGLVNEEYPTTLEENVETDNTEFFHGMAIHHTSQLEKGLYQNTRHNSMEEAKSNTQHATEDFTNTQNDMIPGGPRFNFMSAHKENNVYDQPHWEHLQHEHVSMTKSLKNAVSFENEQQSHHIIDPIEIIPNLDKHTKTITSYSRADNTNDNHFKEQEINCISQSQQLSTTDTTDNCVQSFTHDSTNLLENSWLKEICPYLYSDSYPMGRPWPEYHISNTEEKEPTVGLKSDRGPENKFIHTGRENPFGDNTHTILTDNITHDGSESNCQETPVVIGPQVTAPNRNFPEDRDIPSLNINHPMESKSNMEIHQKDDSNQKKRKKGLWVKTSAESSRKSNKRFNTNLDVDRHKIINQTQQDKISSESLDNDYSPRSSHLFEDNPPGAYIKSEIPKYLELKDLDQSHLGKRKLTISKNIGIMNVNRSPTLCYEIVDWFHEIYMRIRVQCKDDSEIKSLGCAVKNAYLGIVMPFFGILKAFEYDESGTHDIQMLLNDGWKYIKNIFSHWKSATPEHFEFGKITKFGKASDILISGWQLKYLKGISGPVSIPFSLVMSIVHMWSKDQWNSRIPEDINLGRLMEVNESDTSSREGGLYSRSGIRNDAFWGAEQFSKDHWYLIGSAELPLPNRTGNIYNSAQFHTNIGRGMCKNVHSYFEKLIRDLIGRYKELNNDSFYTTPKGVHISNTMHSPNLDLIVQAVSIAQYKVTVPYMGALRHFYKRLLSEEQLEILLMNAWIFLKEIYSKWILLDFQPNNLEQLFQSKGIGNFQIHRSTDPAYMFKIHFKLNKSRTPKSLVIHLLNSWSKMITKSQKGLRESQRFSAIGFLFTPFNEEDISHLW</sequence>
<dbReference type="GeneID" id="18924925"/>
<evidence type="ECO:0000313" key="4">
    <source>
        <dbReference type="Proteomes" id="UP000001072"/>
    </source>
</evidence>
<feature type="region of interest" description="Disordered" evidence="1">
    <location>
        <begin position="502"/>
        <end position="606"/>
    </location>
</feature>
<dbReference type="EMBL" id="GL883169">
    <property type="protein sequence ID" value="EGF98766.1"/>
    <property type="molecule type" value="Genomic_DNA"/>
</dbReference>
<evidence type="ECO:0000256" key="2">
    <source>
        <dbReference type="SAM" id="SignalP"/>
    </source>
</evidence>
<dbReference type="AlphaFoldDB" id="F4S970"/>
<keyword evidence="4" id="KW-1185">Reference proteome</keyword>
<feature type="chain" id="PRO_5003318350" description="Secreted protein" evidence="2">
    <location>
        <begin position="26"/>
        <end position="1059"/>
    </location>
</feature>
<name>F4S970_MELLP</name>
<dbReference type="Proteomes" id="UP000001072">
    <property type="component" value="Unassembled WGS sequence"/>
</dbReference>
<proteinExistence type="predicted"/>
<accession>F4S970</accession>
<reference evidence="4" key="1">
    <citation type="journal article" date="2011" name="Proc. Natl. Acad. Sci. U.S.A.">
        <title>Obligate biotrophy features unraveled by the genomic analysis of rust fungi.</title>
        <authorList>
            <person name="Duplessis S."/>
            <person name="Cuomo C.A."/>
            <person name="Lin Y.-C."/>
            <person name="Aerts A."/>
            <person name="Tisserant E."/>
            <person name="Veneault-Fourrey C."/>
            <person name="Joly D.L."/>
            <person name="Hacquard S."/>
            <person name="Amselem J."/>
            <person name="Cantarel B.L."/>
            <person name="Chiu R."/>
            <person name="Coutinho P.M."/>
            <person name="Feau N."/>
            <person name="Field M."/>
            <person name="Frey P."/>
            <person name="Gelhaye E."/>
            <person name="Goldberg J."/>
            <person name="Grabherr M.G."/>
            <person name="Kodira C.D."/>
            <person name="Kohler A."/>
            <person name="Kuees U."/>
            <person name="Lindquist E.A."/>
            <person name="Lucas S.M."/>
            <person name="Mago R."/>
            <person name="Mauceli E."/>
            <person name="Morin E."/>
            <person name="Murat C."/>
            <person name="Pangilinan J.L."/>
            <person name="Park R."/>
            <person name="Pearson M."/>
            <person name="Quesneville H."/>
            <person name="Rouhier N."/>
            <person name="Sakthikumar S."/>
            <person name="Salamov A.A."/>
            <person name="Schmutz J."/>
            <person name="Selles B."/>
            <person name="Shapiro H."/>
            <person name="Tanguay P."/>
            <person name="Tuskan G.A."/>
            <person name="Henrissat B."/>
            <person name="Van de Peer Y."/>
            <person name="Rouze P."/>
            <person name="Ellis J.G."/>
            <person name="Dodds P.N."/>
            <person name="Schein J.E."/>
            <person name="Zhong S."/>
            <person name="Hamelin R.C."/>
            <person name="Grigoriev I.V."/>
            <person name="Szabo L.J."/>
            <person name="Martin F."/>
        </authorList>
    </citation>
    <scope>NUCLEOTIDE SEQUENCE [LARGE SCALE GENOMIC DNA]</scope>
    <source>
        <strain evidence="4">98AG31 / pathotype 3-4-7</strain>
    </source>
</reference>
<dbReference type="KEGG" id="mlr:MELLADRAFT_113231"/>
<feature type="compositionally biased region" description="Polar residues" evidence="1">
    <location>
        <begin position="577"/>
        <end position="589"/>
    </location>
</feature>
<organism evidence="4">
    <name type="scientific">Melampsora larici-populina (strain 98AG31 / pathotype 3-4-7)</name>
    <name type="common">Poplar leaf rust fungus</name>
    <dbReference type="NCBI Taxonomy" id="747676"/>
    <lineage>
        <taxon>Eukaryota</taxon>
        <taxon>Fungi</taxon>
        <taxon>Dikarya</taxon>
        <taxon>Basidiomycota</taxon>
        <taxon>Pucciniomycotina</taxon>
        <taxon>Pucciniomycetes</taxon>
        <taxon>Pucciniales</taxon>
        <taxon>Melampsoraceae</taxon>
        <taxon>Melampsora</taxon>
    </lineage>
</organism>
<feature type="signal peptide" evidence="2">
    <location>
        <begin position="1"/>
        <end position="25"/>
    </location>
</feature>
<dbReference type="RefSeq" id="XP_007417953.1">
    <property type="nucleotide sequence ID" value="XM_007417891.1"/>
</dbReference>
<evidence type="ECO:0008006" key="5">
    <source>
        <dbReference type="Google" id="ProtNLM"/>
    </source>
</evidence>
<evidence type="ECO:0000256" key="1">
    <source>
        <dbReference type="SAM" id="MobiDB-lite"/>
    </source>
</evidence>
<evidence type="ECO:0000313" key="3">
    <source>
        <dbReference type="EMBL" id="EGF98766.1"/>
    </source>
</evidence>
<dbReference type="HOGENOM" id="CLU_306552_0_0_1"/>
<dbReference type="VEuPathDB" id="FungiDB:MELLADRAFT_113231"/>
<gene>
    <name evidence="3" type="ORF">MELLADRAFT_113231</name>
</gene>